<evidence type="ECO:0000256" key="1">
    <source>
        <dbReference type="SAM" id="MobiDB-lite"/>
    </source>
</evidence>
<feature type="region of interest" description="Disordered" evidence="1">
    <location>
        <begin position="1"/>
        <end position="26"/>
    </location>
</feature>
<reference evidence="3 4" key="1">
    <citation type="submission" date="2020-02" db="EMBL/GenBank/DDBJ databases">
        <title>complete genome sequence of Rhodobacteraceae bacterium.</title>
        <authorList>
            <person name="Park J."/>
            <person name="Kim Y.-S."/>
            <person name="Kim K.-H."/>
        </authorList>
    </citation>
    <scope>NUCLEOTIDE SEQUENCE [LARGE SCALE GENOMIC DNA]</scope>
    <source>
        <strain evidence="3 4">RR4-56</strain>
    </source>
</reference>
<accession>A0A7L5BUA2</accession>
<proteinExistence type="predicted"/>
<evidence type="ECO:0000256" key="2">
    <source>
        <dbReference type="SAM" id="Phobius"/>
    </source>
</evidence>
<evidence type="ECO:0000313" key="4">
    <source>
        <dbReference type="Proteomes" id="UP000503336"/>
    </source>
</evidence>
<dbReference type="Proteomes" id="UP000503336">
    <property type="component" value="Chromosome"/>
</dbReference>
<keyword evidence="2" id="KW-1133">Transmembrane helix</keyword>
<dbReference type="RefSeq" id="WP_165097124.1">
    <property type="nucleotide sequence ID" value="NZ_CP049056.1"/>
</dbReference>
<keyword evidence="4" id="KW-1185">Reference proteome</keyword>
<feature type="transmembrane region" description="Helical" evidence="2">
    <location>
        <begin position="30"/>
        <end position="54"/>
    </location>
</feature>
<feature type="compositionally biased region" description="Basic and acidic residues" evidence="1">
    <location>
        <begin position="7"/>
        <end position="25"/>
    </location>
</feature>
<dbReference type="KEGG" id="hdh:G5B40_07680"/>
<gene>
    <name evidence="3" type="ORF">G5B40_07680</name>
</gene>
<keyword evidence="2" id="KW-0812">Transmembrane</keyword>
<protein>
    <submittedName>
        <fullName evidence="3">Uncharacterized protein</fullName>
    </submittedName>
</protein>
<keyword evidence="2" id="KW-0472">Membrane</keyword>
<sequence>MIEPEENPLHLKDRQPKQGDPHDEPAIGGLYPLAGVFVSGALLGGILVLVAMTWT</sequence>
<organism evidence="3 4">
    <name type="scientific">Pikeienuella piscinae</name>
    <dbReference type="NCBI Taxonomy" id="2748098"/>
    <lineage>
        <taxon>Bacteria</taxon>
        <taxon>Pseudomonadati</taxon>
        <taxon>Pseudomonadota</taxon>
        <taxon>Alphaproteobacteria</taxon>
        <taxon>Rhodobacterales</taxon>
        <taxon>Paracoccaceae</taxon>
        <taxon>Pikeienuella</taxon>
    </lineage>
</organism>
<dbReference type="AlphaFoldDB" id="A0A7L5BUA2"/>
<dbReference type="EMBL" id="CP049056">
    <property type="protein sequence ID" value="QIE55345.1"/>
    <property type="molecule type" value="Genomic_DNA"/>
</dbReference>
<name>A0A7L5BUA2_9RHOB</name>
<evidence type="ECO:0000313" key="3">
    <source>
        <dbReference type="EMBL" id="QIE55345.1"/>
    </source>
</evidence>